<organism evidence="1 2">
    <name type="scientific">Haematococcus lacustris</name>
    <name type="common">Green alga</name>
    <name type="synonym">Haematococcus pluvialis</name>
    <dbReference type="NCBI Taxonomy" id="44745"/>
    <lineage>
        <taxon>Eukaryota</taxon>
        <taxon>Viridiplantae</taxon>
        <taxon>Chlorophyta</taxon>
        <taxon>core chlorophytes</taxon>
        <taxon>Chlorophyceae</taxon>
        <taxon>CS clade</taxon>
        <taxon>Chlamydomonadales</taxon>
        <taxon>Haematococcaceae</taxon>
        <taxon>Haematococcus</taxon>
    </lineage>
</organism>
<evidence type="ECO:0000313" key="2">
    <source>
        <dbReference type="Proteomes" id="UP000485058"/>
    </source>
</evidence>
<proteinExistence type="predicted"/>
<accession>A0A699ZQV6</accession>
<evidence type="ECO:0000313" key="1">
    <source>
        <dbReference type="EMBL" id="GFH25197.1"/>
    </source>
</evidence>
<keyword evidence="2" id="KW-1185">Reference proteome</keyword>
<dbReference type="Proteomes" id="UP000485058">
    <property type="component" value="Unassembled WGS sequence"/>
</dbReference>
<dbReference type="EMBL" id="BLLF01002747">
    <property type="protein sequence ID" value="GFH25197.1"/>
    <property type="molecule type" value="Genomic_DNA"/>
</dbReference>
<name>A0A699ZQV6_HAELA</name>
<dbReference type="AlphaFoldDB" id="A0A699ZQV6"/>
<reference evidence="1 2" key="1">
    <citation type="submission" date="2020-02" db="EMBL/GenBank/DDBJ databases">
        <title>Draft genome sequence of Haematococcus lacustris strain NIES-144.</title>
        <authorList>
            <person name="Morimoto D."/>
            <person name="Nakagawa S."/>
            <person name="Yoshida T."/>
            <person name="Sawayama S."/>
        </authorList>
    </citation>
    <scope>NUCLEOTIDE SEQUENCE [LARGE SCALE GENOMIC DNA]</scope>
    <source>
        <strain evidence="1 2">NIES-144</strain>
    </source>
</reference>
<protein>
    <submittedName>
        <fullName evidence="1">Uncharacterized protein</fullName>
    </submittedName>
</protein>
<gene>
    <name evidence="1" type="ORF">HaLaN_23123</name>
</gene>
<sequence>MARYLDSLLKAAGTFDDMKGLSTTMFSL</sequence>
<comment type="caution">
    <text evidence="1">The sequence shown here is derived from an EMBL/GenBank/DDBJ whole genome shotgun (WGS) entry which is preliminary data.</text>
</comment>